<dbReference type="STRING" id="1312852.EG19_09805"/>
<dbReference type="SMART" id="SM01207">
    <property type="entry name" value="G3P_acyltransf"/>
    <property type="match status" value="1"/>
</dbReference>
<dbReference type="EMBL" id="JMFG01000005">
    <property type="protein sequence ID" value="KDA54708.1"/>
    <property type="molecule type" value="Genomic_DNA"/>
</dbReference>
<dbReference type="PANTHER" id="PTHR30309:SF0">
    <property type="entry name" value="GLYCEROL-3-PHOSPHATE ACYLTRANSFERASE-RELATED"/>
    <property type="match status" value="1"/>
</dbReference>
<protein>
    <recommendedName>
        <fullName evidence="10">Glycerol-3-phosphate acyltransferase</fullName>
    </recommendedName>
    <alternativeName>
        <fullName evidence="10">Acyl-PO4 G3P acyltransferase</fullName>
    </alternativeName>
    <alternativeName>
        <fullName evidence="10">Acyl-phosphate--glycerol-3-phosphate acyltransferase</fullName>
    </alternativeName>
    <alternativeName>
        <fullName evidence="10">G3P acyltransferase</fullName>
        <shortName evidence="10">GPAT</shortName>
        <ecNumber evidence="10">2.3.1.275</ecNumber>
    </alternativeName>
    <alternativeName>
        <fullName evidence="10">Lysophosphatidic acid synthase</fullName>
        <shortName evidence="10">LPA synthase</shortName>
    </alternativeName>
</protein>
<comment type="similarity">
    <text evidence="10">Belongs to the PlsY family.</text>
</comment>
<evidence type="ECO:0000256" key="9">
    <source>
        <dbReference type="ARBA" id="ARBA00023264"/>
    </source>
</evidence>
<dbReference type="HAMAP" id="MF_01043">
    <property type="entry name" value="PlsY"/>
    <property type="match status" value="1"/>
</dbReference>
<comment type="function">
    <text evidence="10">Catalyzes the transfer of an acyl group from acyl-phosphate (acyl-PO(4)) to glycerol-3-phosphate (G3P) to form lysophosphatidic acid (LPA). This enzyme utilizes acyl-phosphate as fatty acyl donor, but not acyl-CoA or acyl-ACP.</text>
</comment>
<keyword evidence="4 10" id="KW-0812">Transmembrane</keyword>
<dbReference type="PANTHER" id="PTHR30309">
    <property type="entry name" value="INNER MEMBRANE PROTEIN YGIH"/>
    <property type="match status" value="1"/>
</dbReference>
<keyword evidence="1 10" id="KW-1003">Cell membrane</keyword>
<evidence type="ECO:0000256" key="2">
    <source>
        <dbReference type="ARBA" id="ARBA00022516"/>
    </source>
</evidence>
<evidence type="ECO:0000256" key="10">
    <source>
        <dbReference type="HAMAP-Rule" id="MF_01043"/>
    </source>
</evidence>
<name>A0A062XV06_9BACT</name>
<comment type="caution">
    <text evidence="11">The sequence shown here is derived from an EMBL/GenBank/DDBJ whole genome shotgun (WGS) entry which is preliminary data.</text>
</comment>
<feature type="transmembrane region" description="Helical" evidence="10">
    <location>
        <begin position="113"/>
        <end position="135"/>
    </location>
</feature>
<proteinExistence type="inferred from homology"/>
<evidence type="ECO:0000256" key="3">
    <source>
        <dbReference type="ARBA" id="ARBA00022679"/>
    </source>
</evidence>
<dbReference type="NCBIfam" id="TIGR00023">
    <property type="entry name" value="glycerol-3-phosphate 1-O-acyltransferase PlsY"/>
    <property type="match status" value="1"/>
</dbReference>
<keyword evidence="2 10" id="KW-0444">Lipid biosynthesis</keyword>
<sequence>MIAFSLLVAYLLGSIPTAVWVSKLFFGVDVRALGSGNAGATNVARTLGWEAALPVVLVDVGKGALAAALPKLFWQGFPVWLPLACAVAAVVGHTFPVFAGFRGGKGVATAGGGLLVLAPALVGLAALVWLAVVVLTRIVSLASLLAALTLVVGAFAWPALAPWGMKPLALLLCLFVFWTHRQNIRRLLSGQEPRFTFGKPKP</sequence>
<dbReference type="Pfam" id="PF02660">
    <property type="entry name" value="G3P_acyltransf"/>
    <property type="match status" value="1"/>
</dbReference>
<organism evidence="11 12">
    <name type="scientific">Thermoanaerobaculum aquaticum</name>
    <dbReference type="NCBI Taxonomy" id="1312852"/>
    <lineage>
        <taxon>Bacteria</taxon>
        <taxon>Pseudomonadati</taxon>
        <taxon>Acidobacteriota</taxon>
        <taxon>Thermoanaerobaculia</taxon>
        <taxon>Thermoanaerobaculales</taxon>
        <taxon>Thermoanaerobaculaceae</taxon>
        <taxon>Thermoanaerobaculum</taxon>
    </lineage>
</organism>
<comment type="subunit">
    <text evidence="10">Probably interacts with PlsX.</text>
</comment>
<keyword evidence="8 10" id="KW-0594">Phospholipid biosynthesis</keyword>
<dbReference type="GO" id="GO:0005886">
    <property type="term" value="C:plasma membrane"/>
    <property type="evidence" value="ECO:0007669"/>
    <property type="project" value="UniProtKB-SubCell"/>
</dbReference>
<evidence type="ECO:0000256" key="8">
    <source>
        <dbReference type="ARBA" id="ARBA00023209"/>
    </source>
</evidence>
<comment type="caution">
    <text evidence="10">Lacks conserved residue(s) required for the propagation of feature annotation.</text>
</comment>
<dbReference type="AlphaFoldDB" id="A0A062XV06"/>
<dbReference type="GO" id="GO:0008654">
    <property type="term" value="P:phospholipid biosynthetic process"/>
    <property type="evidence" value="ECO:0007669"/>
    <property type="project" value="UniProtKB-UniRule"/>
</dbReference>
<keyword evidence="3 10" id="KW-0808">Transferase</keyword>
<evidence type="ECO:0000313" key="11">
    <source>
        <dbReference type="EMBL" id="KDA54708.1"/>
    </source>
</evidence>
<dbReference type="InterPro" id="IPR003811">
    <property type="entry name" value="G3P_acylTferase_PlsY"/>
</dbReference>
<accession>A0A062XV06</accession>
<evidence type="ECO:0000313" key="12">
    <source>
        <dbReference type="Proteomes" id="UP000027284"/>
    </source>
</evidence>
<feature type="transmembrane region" description="Helical" evidence="10">
    <location>
        <begin position="155"/>
        <end position="178"/>
    </location>
</feature>
<dbReference type="RefSeq" id="WP_038046892.1">
    <property type="nucleotide sequence ID" value="NZ_JMFG01000005.1"/>
</dbReference>
<comment type="subcellular location">
    <subcellularLocation>
        <location evidence="10">Cell membrane</location>
        <topology evidence="10">Multi-pass membrane protein</topology>
    </subcellularLocation>
</comment>
<comment type="catalytic activity">
    <reaction evidence="10">
        <text>an acyl phosphate + sn-glycerol 3-phosphate = a 1-acyl-sn-glycero-3-phosphate + phosphate</text>
        <dbReference type="Rhea" id="RHEA:34075"/>
        <dbReference type="ChEBI" id="CHEBI:43474"/>
        <dbReference type="ChEBI" id="CHEBI:57597"/>
        <dbReference type="ChEBI" id="CHEBI:57970"/>
        <dbReference type="ChEBI" id="CHEBI:59918"/>
        <dbReference type="EC" id="2.3.1.275"/>
    </reaction>
</comment>
<evidence type="ECO:0000256" key="7">
    <source>
        <dbReference type="ARBA" id="ARBA00023136"/>
    </source>
</evidence>
<dbReference type="EC" id="2.3.1.275" evidence="10"/>
<dbReference type="GO" id="GO:0043772">
    <property type="term" value="F:acyl-phosphate glycerol-3-phosphate acyltransferase activity"/>
    <property type="evidence" value="ECO:0007669"/>
    <property type="project" value="UniProtKB-UniRule"/>
</dbReference>
<feature type="transmembrane region" description="Helical" evidence="10">
    <location>
        <begin position="79"/>
        <end position="101"/>
    </location>
</feature>
<reference evidence="11 12" key="1">
    <citation type="submission" date="2014-04" db="EMBL/GenBank/DDBJ databases">
        <title>The Genome Sequence of Thermoanaerobaculum aquaticum MP-01, The First Cultivated Group 23 Acidobacterium.</title>
        <authorList>
            <person name="Stamps B.W."/>
            <person name="Losey N.A."/>
            <person name="Lawson P.A."/>
            <person name="Stevenson B.S."/>
        </authorList>
    </citation>
    <scope>NUCLEOTIDE SEQUENCE [LARGE SCALE GENOMIC DNA]</scope>
    <source>
        <strain evidence="11 12">MP-01</strain>
    </source>
</reference>
<keyword evidence="6 10" id="KW-0443">Lipid metabolism</keyword>
<keyword evidence="9 10" id="KW-1208">Phospholipid metabolism</keyword>
<keyword evidence="12" id="KW-1185">Reference proteome</keyword>
<dbReference type="Proteomes" id="UP000027284">
    <property type="component" value="Unassembled WGS sequence"/>
</dbReference>
<evidence type="ECO:0000256" key="4">
    <source>
        <dbReference type="ARBA" id="ARBA00022692"/>
    </source>
</evidence>
<evidence type="ECO:0000256" key="6">
    <source>
        <dbReference type="ARBA" id="ARBA00023098"/>
    </source>
</evidence>
<comment type="pathway">
    <text evidence="10">Lipid metabolism; phospholipid metabolism.</text>
</comment>
<evidence type="ECO:0000256" key="5">
    <source>
        <dbReference type="ARBA" id="ARBA00022989"/>
    </source>
</evidence>
<keyword evidence="5 10" id="KW-1133">Transmembrane helix</keyword>
<gene>
    <name evidence="10" type="primary">plsY</name>
    <name evidence="11" type="ORF">EG19_09805</name>
</gene>
<evidence type="ECO:0000256" key="1">
    <source>
        <dbReference type="ARBA" id="ARBA00022475"/>
    </source>
</evidence>
<dbReference type="OrthoDB" id="9777124at2"/>
<dbReference type="UniPathway" id="UPA00085"/>
<keyword evidence="7 10" id="KW-0472">Membrane</keyword>